<comment type="similarity">
    <text evidence="2">Belongs to the SusD family.</text>
</comment>
<feature type="domain" description="SusD-like N-terminal" evidence="7">
    <location>
        <begin position="110"/>
        <end position="244"/>
    </location>
</feature>
<evidence type="ECO:0000256" key="4">
    <source>
        <dbReference type="ARBA" id="ARBA00023136"/>
    </source>
</evidence>
<evidence type="ECO:0000256" key="3">
    <source>
        <dbReference type="ARBA" id="ARBA00022729"/>
    </source>
</evidence>
<keyword evidence="9" id="KW-1185">Reference proteome</keyword>
<evidence type="ECO:0000259" key="6">
    <source>
        <dbReference type="Pfam" id="PF07980"/>
    </source>
</evidence>
<protein>
    <submittedName>
        <fullName evidence="8">RagB/SusD family nutrient uptake outer membrane protein</fullName>
    </submittedName>
</protein>
<evidence type="ECO:0000256" key="5">
    <source>
        <dbReference type="ARBA" id="ARBA00023237"/>
    </source>
</evidence>
<dbReference type="InterPro" id="IPR033985">
    <property type="entry name" value="SusD-like_N"/>
</dbReference>
<gene>
    <name evidence="8" type="ORF">H8S64_21225</name>
</gene>
<dbReference type="InterPro" id="IPR011990">
    <property type="entry name" value="TPR-like_helical_dom_sf"/>
</dbReference>
<feature type="domain" description="RagB/SusD" evidence="6">
    <location>
        <begin position="386"/>
        <end position="533"/>
    </location>
</feature>
<evidence type="ECO:0000313" key="8">
    <source>
        <dbReference type="EMBL" id="MBC5623619.1"/>
    </source>
</evidence>
<dbReference type="SUPFAM" id="SSF48452">
    <property type="entry name" value="TPR-like"/>
    <property type="match status" value="1"/>
</dbReference>
<proteinExistence type="inferred from homology"/>
<accession>A0ABR7D6P3</accession>
<dbReference type="Pfam" id="PF14322">
    <property type="entry name" value="SusD-like_3"/>
    <property type="match status" value="1"/>
</dbReference>
<comment type="caution">
    <text evidence="8">The sequence shown here is derived from an EMBL/GenBank/DDBJ whole genome shotgun (WGS) entry which is preliminary data.</text>
</comment>
<keyword evidence="4" id="KW-0472">Membrane</keyword>
<evidence type="ECO:0000256" key="2">
    <source>
        <dbReference type="ARBA" id="ARBA00006275"/>
    </source>
</evidence>
<dbReference type="InterPro" id="IPR012944">
    <property type="entry name" value="SusD_RagB_dom"/>
</dbReference>
<keyword evidence="3" id="KW-0732">Signal</keyword>
<comment type="subcellular location">
    <subcellularLocation>
        <location evidence="1">Cell outer membrane</location>
    </subcellularLocation>
</comment>
<organism evidence="8 9">
    <name type="scientific">Butyricimonas hominis</name>
    <dbReference type="NCBI Taxonomy" id="2763032"/>
    <lineage>
        <taxon>Bacteria</taxon>
        <taxon>Pseudomonadati</taxon>
        <taxon>Bacteroidota</taxon>
        <taxon>Bacteroidia</taxon>
        <taxon>Bacteroidales</taxon>
        <taxon>Odoribacteraceae</taxon>
        <taxon>Butyricimonas</taxon>
    </lineage>
</organism>
<dbReference type="Pfam" id="PF07980">
    <property type="entry name" value="SusD_RagB"/>
    <property type="match status" value="1"/>
</dbReference>
<sequence length="545" mass="62146">MKKILYLIVFLTFGWSCSDFLEEDAQNLTYVNSINDLDQLLIGEGYVIASFDECSNWNGSVPAWMHLLDDDLQYRGAGAVGEGDCRSCSAIYGWQRDPWKGGLTDDSPSSTANDAWSELYRYINALNIILYEAEEFKNEPDYNRIKGEAMFLRATYYWWLLNIYSKAYDVKTADKDPGVPLKLTPYVEDYEEEGGFSRASVAKVYGQIVADLENAVQLLSGYGRKSVYRASMEAARLFLSRVYLHMENYEGVINECDTLLQNNIYRLDDYTLIENTSQSLITSHSPEVIFSQGGYRLRYFFGSGGMFRGGEINWSDDDNNNLMVPFYGVSDDLMDAFNDNSLVPDQSQENDSRYNVGIAAVILYDYAAGGGWFPVEVPHLLPAKLKTWNDGGVSDVFTLRLAEAYLNKAEALAAVGREDEANQLWQELRRYRIAEPEAVALYGESLMTAIRAERRLEFNFEGFRWLDLRRYAVNSKYPQKKEITHIWLWGGNADLGTPAGEETYVLAPYGEDPAWVFPIPAEEHRLNSRLELNEEREERKAVKLN</sequence>
<dbReference type="Gene3D" id="1.25.40.390">
    <property type="match status" value="1"/>
</dbReference>
<dbReference type="RefSeq" id="WP_186978642.1">
    <property type="nucleotide sequence ID" value="NZ_JACOOH010000012.1"/>
</dbReference>
<keyword evidence="5" id="KW-0998">Cell outer membrane</keyword>
<name>A0ABR7D6P3_9BACT</name>
<reference evidence="8 9" key="1">
    <citation type="submission" date="2020-08" db="EMBL/GenBank/DDBJ databases">
        <title>Genome public.</title>
        <authorList>
            <person name="Liu C."/>
            <person name="Sun Q."/>
        </authorList>
    </citation>
    <scope>NUCLEOTIDE SEQUENCE [LARGE SCALE GENOMIC DNA]</scope>
    <source>
        <strain evidence="8 9">NSJ-56</strain>
    </source>
</reference>
<evidence type="ECO:0000313" key="9">
    <source>
        <dbReference type="Proteomes" id="UP000646484"/>
    </source>
</evidence>
<evidence type="ECO:0000259" key="7">
    <source>
        <dbReference type="Pfam" id="PF14322"/>
    </source>
</evidence>
<evidence type="ECO:0000256" key="1">
    <source>
        <dbReference type="ARBA" id="ARBA00004442"/>
    </source>
</evidence>
<dbReference type="EMBL" id="JACOOH010000012">
    <property type="protein sequence ID" value="MBC5623619.1"/>
    <property type="molecule type" value="Genomic_DNA"/>
</dbReference>
<dbReference type="Proteomes" id="UP000646484">
    <property type="component" value="Unassembled WGS sequence"/>
</dbReference>